<comment type="similarity">
    <text evidence="8">Belongs to the binding-protein-dependent transport system permease family.</text>
</comment>
<dbReference type="GO" id="GO:0022857">
    <property type="term" value="F:transmembrane transporter activity"/>
    <property type="evidence" value="ECO:0007669"/>
    <property type="project" value="InterPro"/>
</dbReference>
<feature type="domain" description="ABC transmembrane type-1" evidence="9">
    <location>
        <begin position="10"/>
        <end position="205"/>
    </location>
</feature>
<evidence type="ECO:0000313" key="11">
    <source>
        <dbReference type="Proteomes" id="UP001199355"/>
    </source>
</evidence>
<dbReference type="SUPFAM" id="SSF161098">
    <property type="entry name" value="MetI-like"/>
    <property type="match status" value="1"/>
</dbReference>
<dbReference type="GO" id="GO:0043190">
    <property type="term" value="C:ATP-binding cassette (ABC) transporter complex"/>
    <property type="evidence" value="ECO:0007669"/>
    <property type="project" value="InterPro"/>
</dbReference>
<dbReference type="GO" id="GO:0006865">
    <property type="term" value="P:amino acid transport"/>
    <property type="evidence" value="ECO:0007669"/>
    <property type="project" value="UniProtKB-KW"/>
</dbReference>
<keyword evidence="4 8" id="KW-0812">Transmembrane</keyword>
<accession>A0AAE3ARX1</accession>
<feature type="transmembrane region" description="Helical" evidence="8">
    <location>
        <begin position="184"/>
        <end position="205"/>
    </location>
</feature>
<evidence type="ECO:0000256" key="6">
    <source>
        <dbReference type="ARBA" id="ARBA00022989"/>
    </source>
</evidence>
<comment type="subcellular location">
    <subcellularLocation>
        <location evidence="1 8">Cell membrane</location>
        <topology evidence="1 8">Multi-pass membrane protein</topology>
    </subcellularLocation>
</comment>
<dbReference type="Gene3D" id="1.10.3720.10">
    <property type="entry name" value="MetI-like"/>
    <property type="match status" value="1"/>
</dbReference>
<dbReference type="EMBL" id="JAJEQF010000004">
    <property type="protein sequence ID" value="MCC2166686.1"/>
    <property type="molecule type" value="Genomic_DNA"/>
</dbReference>
<dbReference type="PROSITE" id="PS50928">
    <property type="entry name" value="ABC_TM1"/>
    <property type="match status" value="1"/>
</dbReference>
<dbReference type="InterPro" id="IPR010065">
    <property type="entry name" value="AA_ABC_transptr_permease_3TM"/>
</dbReference>
<evidence type="ECO:0000256" key="8">
    <source>
        <dbReference type="RuleBase" id="RU363032"/>
    </source>
</evidence>
<feature type="transmembrane region" description="Helical" evidence="8">
    <location>
        <begin position="84"/>
        <end position="103"/>
    </location>
</feature>
<dbReference type="Pfam" id="PF00528">
    <property type="entry name" value="BPD_transp_1"/>
    <property type="match status" value="1"/>
</dbReference>
<keyword evidence="11" id="KW-1185">Reference proteome</keyword>
<sequence>MDLGTMVRELGTGMLITTEIFVLTLVFSLPLGMVLAFGRMARLKVLSFLTKLYISIMRGTPLMLQLIVVYFAPYYVFGMKISKSYRMIAVILAFVLNYAAYFAEIYRSGIESMPVGQYEAAKVLGYSRVQTFFRIILPQVIKRVLPAVTNEMITLVKDTSLAFVLTVTEMFTIAKQIAAAQASVMPLMAAGVFYYIFNLVVAVVMEHVEKKLNYYRG</sequence>
<dbReference type="InterPro" id="IPR035906">
    <property type="entry name" value="MetI-like_sf"/>
</dbReference>
<dbReference type="PANTHER" id="PTHR30614">
    <property type="entry name" value="MEMBRANE COMPONENT OF AMINO ACID ABC TRANSPORTER"/>
    <property type="match status" value="1"/>
</dbReference>
<keyword evidence="7 8" id="KW-0472">Membrane</keyword>
<protein>
    <submittedName>
        <fullName evidence="10">Amino acid ABC transporter permease</fullName>
    </submittedName>
</protein>
<feature type="transmembrane region" description="Helical" evidence="8">
    <location>
        <begin position="52"/>
        <end position="72"/>
    </location>
</feature>
<proteinExistence type="inferred from homology"/>
<dbReference type="InterPro" id="IPR043429">
    <property type="entry name" value="ArtM/GltK/GlnP/TcyL/YhdX-like"/>
</dbReference>
<evidence type="ECO:0000313" key="10">
    <source>
        <dbReference type="EMBL" id="MCC2166686.1"/>
    </source>
</evidence>
<dbReference type="AlphaFoldDB" id="A0AAE3ARX1"/>
<evidence type="ECO:0000256" key="3">
    <source>
        <dbReference type="ARBA" id="ARBA00022475"/>
    </source>
</evidence>
<evidence type="ECO:0000256" key="7">
    <source>
        <dbReference type="ARBA" id="ARBA00023136"/>
    </source>
</evidence>
<dbReference type="RefSeq" id="WP_118762226.1">
    <property type="nucleotide sequence ID" value="NZ_JAJEQF010000004.1"/>
</dbReference>
<evidence type="ECO:0000256" key="5">
    <source>
        <dbReference type="ARBA" id="ARBA00022970"/>
    </source>
</evidence>
<organism evidence="10 11">
    <name type="scientific">Gallintestinimicrobium propionicum</name>
    <dbReference type="NCBI Taxonomy" id="2981770"/>
    <lineage>
        <taxon>Bacteria</taxon>
        <taxon>Bacillati</taxon>
        <taxon>Bacillota</taxon>
        <taxon>Clostridia</taxon>
        <taxon>Lachnospirales</taxon>
        <taxon>Lachnospiraceae</taxon>
        <taxon>Gallintestinimicrobium</taxon>
    </lineage>
</organism>
<dbReference type="InterPro" id="IPR000515">
    <property type="entry name" value="MetI-like"/>
</dbReference>
<evidence type="ECO:0000256" key="1">
    <source>
        <dbReference type="ARBA" id="ARBA00004651"/>
    </source>
</evidence>
<comment type="caution">
    <text evidence="10">The sequence shown here is derived from an EMBL/GenBank/DDBJ whole genome shotgun (WGS) entry which is preliminary data.</text>
</comment>
<evidence type="ECO:0000256" key="2">
    <source>
        <dbReference type="ARBA" id="ARBA00022448"/>
    </source>
</evidence>
<dbReference type="PANTHER" id="PTHR30614:SF0">
    <property type="entry name" value="L-CYSTINE TRANSPORT SYSTEM PERMEASE PROTEIN TCYL"/>
    <property type="match status" value="1"/>
</dbReference>
<evidence type="ECO:0000256" key="4">
    <source>
        <dbReference type="ARBA" id="ARBA00022692"/>
    </source>
</evidence>
<name>A0AAE3ARX1_9FIRM</name>
<dbReference type="NCBIfam" id="TIGR01726">
    <property type="entry name" value="HEQRo_perm_3TM"/>
    <property type="match status" value="1"/>
</dbReference>
<feature type="transmembrane region" description="Helical" evidence="8">
    <location>
        <begin position="20"/>
        <end position="40"/>
    </location>
</feature>
<dbReference type="Proteomes" id="UP001199355">
    <property type="component" value="Unassembled WGS sequence"/>
</dbReference>
<keyword evidence="2 8" id="KW-0813">Transport</keyword>
<keyword evidence="3" id="KW-1003">Cell membrane</keyword>
<reference evidence="10 11" key="1">
    <citation type="submission" date="2021-10" db="EMBL/GenBank/DDBJ databases">
        <title>Anaerobic single-cell dispensing facilitates the cultivation of human gut bacteria.</title>
        <authorList>
            <person name="Afrizal A."/>
        </authorList>
    </citation>
    <scope>NUCLEOTIDE SEQUENCE [LARGE SCALE GENOMIC DNA]</scope>
    <source>
        <strain evidence="10 11">CLA-AA-H244</strain>
    </source>
</reference>
<dbReference type="CDD" id="cd06261">
    <property type="entry name" value="TM_PBP2"/>
    <property type="match status" value="1"/>
</dbReference>
<evidence type="ECO:0000259" key="9">
    <source>
        <dbReference type="PROSITE" id="PS50928"/>
    </source>
</evidence>
<keyword evidence="5" id="KW-0029">Amino-acid transport</keyword>
<gene>
    <name evidence="10" type="ORF">LKD45_03045</name>
</gene>
<keyword evidence="6 8" id="KW-1133">Transmembrane helix</keyword>